<dbReference type="RefSeq" id="WP_128214005.1">
    <property type="nucleotide sequence ID" value="NZ_CP025746.1"/>
</dbReference>
<evidence type="ECO:0000259" key="1">
    <source>
        <dbReference type="PROSITE" id="PS51502"/>
    </source>
</evidence>
<dbReference type="KEGG" id="cmah:C1I91_17415"/>
<dbReference type="Proteomes" id="UP000286268">
    <property type="component" value="Chromosome"/>
</dbReference>
<dbReference type="InterPro" id="IPR013097">
    <property type="entry name" value="Dabb"/>
</dbReference>
<feature type="domain" description="Stress-response A/B barrel" evidence="1">
    <location>
        <begin position="2"/>
        <end position="97"/>
    </location>
</feature>
<accession>A0A410DW73</accession>
<name>A0A410DW73_9CLOT</name>
<reference evidence="2 3" key="1">
    <citation type="submission" date="2018-01" db="EMBL/GenBank/DDBJ databases">
        <title>Genome Sequencing and Assembly of Anaerobacter polyendosporus strain CT4.</title>
        <authorList>
            <person name="Tachaapaikoon C."/>
            <person name="Sutheeworapong S."/>
            <person name="Jenjaroenpun P."/>
            <person name="Wongsurawat T."/>
            <person name="Nookeaw I."/>
            <person name="Cheawchanlertfa P."/>
            <person name="Kosugi A."/>
            <person name="Cheevadhanarak S."/>
            <person name="Ratanakhanokchai K."/>
        </authorList>
    </citation>
    <scope>NUCLEOTIDE SEQUENCE [LARGE SCALE GENOMIC DNA]</scope>
    <source>
        <strain evidence="2 3">CT4</strain>
    </source>
</reference>
<organism evidence="2 3">
    <name type="scientific">Clostridium manihotivorum</name>
    <dbReference type="NCBI Taxonomy" id="2320868"/>
    <lineage>
        <taxon>Bacteria</taxon>
        <taxon>Bacillati</taxon>
        <taxon>Bacillota</taxon>
        <taxon>Clostridia</taxon>
        <taxon>Eubacteriales</taxon>
        <taxon>Clostridiaceae</taxon>
        <taxon>Clostridium</taxon>
    </lineage>
</organism>
<dbReference type="SUPFAM" id="SSF54909">
    <property type="entry name" value="Dimeric alpha+beta barrel"/>
    <property type="match status" value="1"/>
</dbReference>
<protein>
    <submittedName>
        <fullName evidence="2">Stress responsive protein</fullName>
    </submittedName>
</protein>
<dbReference type="PANTHER" id="PTHR37832:SF1">
    <property type="entry name" value="STRESS-RESPONSE A_B BARREL DOMAIN-CONTAINING PROTEIN"/>
    <property type="match status" value="1"/>
</dbReference>
<proteinExistence type="predicted"/>
<dbReference type="SMART" id="SM00886">
    <property type="entry name" value="Dabb"/>
    <property type="match status" value="1"/>
</dbReference>
<evidence type="ECO:0000313" key="3">
    <source>
        <dbReference type="Proteomes" id="UP000286268"/>
    </source>
</evidence>
<dbReference type="AlphaFoldDB" id="A0A410DW73"/>
<dbReference type="Pfam" id="PF07876">
    <property type="entry name" value="Dabb"/>
    <property type="match status" value="1"/>
</dbReference>
<dbReference type="InterPro" id="IPR011008">
    <property type="entry name" value="Dimeric_a/b-barrel"/>
</dbReference>
<dbReference type="OrthoDB" id="9808130at2"/>
<sequence>MIKHIVMWKLKESAEGNDKKTNAEKIKLGLEALKDKIPQIQGIEVGINNNPSNAYDVVLYSEFKSFEDLDIYQNHAEHLKVAGFVGAVKEDRTCVDYEV</sequence>
<dbReference type="PROSITE" id="PS51502">
    <property type="entry name" value="S_R_A_B_BARREL"/>
    <property type="match status" value="1"/>
</dbReference>
<dbReference type="EMBL" id="CP025746">
    <property type="protein sequence ID" value="QAA33281.1"/>
    <property type="molecule type" value="Genomic_DNA"/>
</dbReference>
<dbReference type="PANTHER" id="PTHR37832">
    <property type="entry name" value="BLL2683 PROTEIN"/>
    <property type="match status" value="1"/>
</dbReference>
<dbReference type="Gene3D" id="3.30.70.100">
    <property type="match status" value="1"/>
</dbReference>
<gene>
    <name evidence="2" type="ORF">C1I91_17415</name>
</gene>
<evidence type="ECO:0000313" key="2">
    <source>
        <dbReference type="EMBL" id="QAA33281.1"/>
    </source>
</evidence>
<keyword evidence="3" id="KW-1185">Reference proteome</keyword>